<dbReference type="PROSITE" id="PS00330">
    <property type="entry name" value="HEMOLYSIN_CALCIUM"/>
    <property type="match status" value="2"/>
</dbReference>
<dbReference type="PRINTS" id="PR00313">
    <property type="entry name" value="CABNDNGRPT"/>
</dbReference>
<dbReference type="InterPro" id="IPR036907">
    <property type="entry name" value="5'-Nucleotdase_C_sf"/>
</dbReference>
<evidence type="ECO:0000259" key="1">
    <source>
        <dbReference type="Pfam" id="PF02872"/>
    </source>
</evidence>
<gene>
    <name evidence="3" type="ORF">DKG75_04965</name>
</gene>
<dbReference type="GO" id="GO:0009166">
    <property type="term" value="P:nucleotide catabolic process"/>
    <property type="evidence" value="ECO:0007669"/>
    <property type="project" value="InterPro"/>
</dbReference>
<dbReference type="InterPro" id="IPR052956">
    <property type="entry name" value="Mesenchyme-surface_protein"/>
</dbReference>
<dbReference type="SUPFAM" id="SSF51120">
    <property type="entry name" value="beta-Roll"/>
    <property type="match status" value="2"/>
</dbReference>
<dbReference type="SUPFAM" id="SSF55816">
    <property type="entry name" value="5'-nucleotidase (syn. UDP-sugar hydrolase), C-terminal domain"/>
    <property type="match status" value="1"/>
</dbReference>
<dbReference type="InterPro" id="IPR008334">
    <property type="entry name" value="5'-Nucleotdase_C"/>
</dbReference>
<dbReference type="InterPro" id="IPR011049">
    <property type="entry name" value="Serralysin-like_metalloprot_C"/>
</dbReference>
<feature type="domain" description="5'-Nucleotidase C-terminal" evidence="1">
    <location>
        <begin position="406"/>
        <end position="600"/>
    </location>
</feature>
<proteinExistence type="predicted"/>
<protein>
    <submittedName>
        <fullName evidence="3">Bifunctional metallophosphatase/5'-nucleotidase</fullName>
    </submittedName>
</protein>
<comment type="caution">
    <text evidence="3">The sequence shown here is derived from an EMBL/GenBank/DDBJ whole genome shotgun (WGS) entry which is preliminary data.</text>
</comment>
<dbReference type="Gene3D" id="3.60.21.10">
    <property type="match status" value="1"/>
</dbReference>
<sequence>MSYTLQILHASDLEAGLAALERAPNFAAIIDWLEDTYSNSITLSGGDNILPSPFFNAGADPALRATFIQVMNEFYGLPRDVNGDGTPDSYADLRESLGRVDIAMMNIIGFDASAMGNHEFDQGTGVLSEIIRPDYRTAGLGNDRWVGTQFPYLSANLDFSKDPNLASAYTNSILNVNAFDSGPAQSLANTTVPKIAPAAIIEENGEKIGLVGATTQILATISSPGATEVKGPDANDMPALAAILQPYVNDLIAQGVNKIVLMSHLQDINLEKALAPLLTGVDVIVAAGSHTLSADATDRLAAGDTKQDDYPVVSAGADGKPVAIVSTANEYSYVGRLVVTFDDDGVIDPASIDADISGAYVADAATVESLWGSLDAAFANGTKGDLVGTLTAAVSDLIVAKDGTVYGQTDVYLEGRRELVRTEETNLGNLTADANLALAREIDPTTAVSIKNGGGIRAPIGEITVVGTGDPQYLPPAANPDAGKQAGDISQLDLENSLRFNNALSLVTVTAEGLLKILEHSVAGVAPGATPGSFPQIGGLHFSYDPSAPVGDRIQSVALKDEAGNTTKILVQDGNVVVDPATPVRIVTLSFLVDGGDGYPFPALVTNRVDLSTDLAEQAAFARYLEDNYSDTPYNTEDTTIGLDSRIQNLAERSDTVDAPVASQQIGASLLGVADSGSGATGSEVSAFDPATLRLFVTNGAQNAIDIFNLADPEFPVKIGQLDLSKLTAFGGVTSVAVKNGLVAVAVPNADGTKDGQIAVYGTDGTFLKTFAAGALPDMVTFSPDGTKILTANEGEPVAAGNPKGSVTVVDISTGLDTAVVTQVGFTAFDGKEADLRAQGVRVFPGQTFSNDVEPEYVTVSADGTKAFVTLQEQNSVAVIDLVTKTVTSILPLGTIDHSKDGSGIDASDRDDAINITTHPVFGMFMPDAITNYTVGGKTYFITANEGDDRGETARVRDLKLDPTAFPNAKEIQANSDLGRLTVSTIDGDIDGDGDYDRLYSYGTRSFSIFDDQGKLVFNSGDQFEKIIAELTPALFNADNGAFDGRSDNKGPEPEGVTLATIDGQIYAFIGLERASGIMIYNVTDPAKVSYVTYIDGLKLGQVSPETLQVVSATDSPTHKPLLIVANEVSGTTAIYELSGAGIADHEVTGTSGDDTLAGTVGVDVYDGGAGDDVVTGGTRDDKLAGGADDDIILGGRGTDVASFAAHIGDVTITRMSASDIALYNRLLTGKQVALDTNEAAFKVSGPDGVDVVQAEELHFADGVLRITDGILVLDGRADTFKGGTKADAIAGGAGDDVIDGGNGDDLLIGGAGADTLMGGAGNDILVADQGDDNLLGGSGNDILIALGADGASVAMLGGSGNDVFAFLAGDSRLGLDVDAIIADFSTDDRINLGDLRSASGAVLTLADILAVSSDVGGDAVINLDGFVTAGGADVGGSITLAGVEVGSLTAASFDFAALVLPATANFADVIDPVAHAA</sequence>
<dbReference type="GO" id="GO:0005615">
    <property type="term" value="C:extracellular space"/>
    <property type="evidence" value="ECO:0007669"/>
    <property type="project" value="InterPro"/>
</dbReference>
<dbReference type="InterPro" id="IPR006146">
    <property type="entry name" value="5'-Nucleotdase_CS"/>
</dbReference>
<dbReference type="EMBL" id="QGLF01000001">
    <property type="protein sequence ID" value="PWR23904.1"/>
    <property type="molecule type" value="Genomic_DNA"/>
</dbReference>
<reference evidence="4" key="1">
    <citation type="submission" date="2018-05" db="EMBL/GenBank/DDBJ databases">
        <title>Zavarzinia sp. HR-AS.</title>
        <authorList>
            <person name="Lee Y."/>
            <person name="Jeon C.O."/>
        </authorList>
    </citation>
    <scope>NUCLEOTIDE SEQUENCE [LARGE SCALE GENOMIC DNA]</scope>
    <source>
        <strain evidence="4">DSM 1231</strain>
    </source>
</reference>
<dbReference type="Proteomes" id="UP000246077">
    <property type="component" value="Unassembled WGS sequence"/>
</dbReference>
<dbReference type="PROSITE" id="PS00786">
    <property type="entry name" value="5_NUCLEOTIDASE_2"/>
    <property type="match status" value="1"/>
</dbReference>
<dbReference type="InterPro" id="IPR029052">
    <property type="entry name" value="Metallo-depent_PP-like"/>
</dbReference>
<dbReference type="GO" id="GO:0000166">
    <property type="term" value="F:nucleotide binding"/>
    <property type="evidence" value="ECO:0007669"/>
    <property type="project" value="InterPro"/>
</dbReference>
<keyword evidence="4" id="KW-1185">Reference proteome</keyword>
<dbReference type="SUPFAM" id="SSF56300">
    <property type="entry name" value="Metallo-dependent phosphatases"/>
    <property type="match status" value="1"/>
</dbReference>
<accession>A0A317EC88</accession>
<feature type="domain" description="Choice-of-anchor I" evidence="2">
    <location>
        <begin position="680"/>
        <end position="1138"/>
    </location>
</feature>
<name>A0A317EC88_9PROT</name>
<dbReference type="PANTHER" id="PTHR46928">
    <property type="entry name" value="MESENCHYME-SPECIFIC CELL SURFACE GLYCOPROTEIN"/>
    <property type="match status" value="1"/>
</dbReference>
<dbReference type="Pfam" id="PF00353">
    <property type="entry name" value="HemolysinCabind"/>
    <property type="match status" value="3"/>
</dbReference>
<evidence type="ECO:0000259" key="2">
    <source>
        <dbReference type="Pfam" id="PF22494"/>
    </source>
</evidence>
<evidence type="ECO:0000313" key="3">
    <source>
        <dbReference type="EMBL" id="PWR23904.1"/>
    </source>
</evidence>
<dbReference type="InterPro" id="IPR055188">
    <property type="entry name" value="Choice_anch_I"/>
</dbReference>
<dbReference type="PRINTS" id="PR01607">
    <property type="entry name" value="APYRASEFAMLY"/>
</dbReference>
<dbReference type="OrthoDB" id="5469761at2"/>
<dbReference type="RefSeq" id="WP_109919935.1">
    <property type="nucleotide sequence ID" value="NZ_QGLF01000001.1"/>
</dbReference>
<dbReference type="InterPro" id="IPR018511">
    <property type="entry name" value="Hemolysin-typ_Ca-bd_CS"/>
</dbReference>
<dbReference type="NCBIfam" id="NF038117">
    <property type="entry name" value="choice_anch_I"/>
    <property type="match status" value="1"/>
</dbReference>
<dbReference type="Gene3D" id="2.130.10.10">
    <property type="entry name" value="YVTN repeat-like/Quinoprotein amine dehydrogenase"/>
    <property type="match status" value="1"/>
</dbReference>
<dbReference type="GO" id="GO:0016788">
    <property type="term" value="F:hydrolase activity, acting on ester bonds"/>
    <property type="evidence" value="ECO:0007669"/>
    <property type="project" value="InterPro"/>
</dbReference>
<dbReference type="InterPro" id="IPR001343">
    <property type="entry name" value="Hemolysn_Ca-bd"/>
</dbReference>
<dbReference type="Gene3D" id="3.90.780.10">
    <property type="entry name" value="5'-Nucleotidase, C-terminal domain"/>
    <property type="match status" value="1"/>
</dbReference>
<dbReference type="InterPro" id="IPR006179">
    <property type="entry name" value="5_nucleotidase/apyrase"/>
</dbReference>
<dbReference type="SUPFAM" id="SSF75011">
    <property type="entry name" value="3-carboxy-cis,cis-mucoante lactonizing enzyme"/>
    <property type="match status" value="1"/>
</dbReference>
<dbReference type="GO" id="GO:0005509">
    <property type="term" value="F:calcium ion binding"/>
    <property type="evidence" value="ECO:0007669"/>
    <property type="project" value="InterPro"/>
</dbReference>
<dbReference type="Pfam" id="PF02872">
    <property type="entry name" value="5_nucleotid_C"/>
    <property type="match status" value="1"/>
</dbReference>
<dbReference type="InterPro" id="IPR015943">
    <property type="entry name" value="WD40/YVTN_repeat-like_dom_sf"/>
</dbReference>
<dbReference type="Gene3D" id="2.150.10.10">
    <property type="entry name" value="Serralysin-like metalloprotease, C-terminal"/>
    <property type="match status" value="3"/>
</dbReference>
<organism evidence="3 4">
    <name type="scientific">Zavarzinia compransoris</name>
    <dbReference type="NCBI Taxonomy" id="1264899"/>
    <lineage>
        <taxon>Bacteria</taxon>
        <taxon>Pseudomonadati</taxon>
        <taxon>Pseudomonadota</taxon>
        <taxon>Alphaproteobacteria</taxon>
        <taxon>Rhodospirillales</taxon>
        <taxon>Zavarziniaceae</taxon>
        <taxon>Zavarzinia</taxon>
    </lineage>
</organism>
<dbReference type="Pfam" id="PF22494">
    <property type="entry name" value="choice_anch_I"/>
    <property type="match status" value="1"/>
</dbReference>
<dbReference type="PANTHER" id="PTHR46928:SF1">
    <property type="entry name" value="MESENCHYME-SPECIFIC CELL SURFACE GLYCOPROTEIN"/>
    <property type="match status" value="1"/>
</dbReference>
<evidence type="ECO:0000313" key="4">
    <source>
        <dbReference type="Proteomes" id="UP000246077"/>
    </source>
</evidence>